<name>A0ABU1ZUB4_9CORY</name>
<keyword evidence="2" id="KW-1133">Transmembrane helix</keyword>
<keyword evidence="4" id="KW-1185">Reference proteome</keyword>
<feature type="transmembrane region" description="Helical" evidence="2">
    <location>
        <begin position="66"/>
        <end position="85"/>
    </location>
</feature>
<keyword evidence="2" id="KW-0472">Membrane</keyword>
<feature type="region of interest" description="Disordered" evidence="1">
    <location>
        <begin position="1"/>
        <end position="25"/>
    </location>
</feature>
<dbReference type="EMBL" id="JAVDXZ010000001">
    <property type="protein sequence ID" value="MDR7328450.1"/>
    <property type="molecule type" value="Genomic_DNA"/>
</dbReference>
<reference evidence="3" key="1">
    <citation type="submission" date="2023-07" db="EMBL/GenBank/DDBJ databases">
        <title>Sequencing the genomes of 1000 actinobacteria strains.</title>
        <authorList>
            <person name="Klenk H.-P."/>
        </authorList>
    </citation>
    <scope>NUCLEOTIDE SEQUENCE</scope>
    <source>
        <strain evidence="3">DSM 107476</strain>
    </source>
</reference>
<sequence length="117" mass="12540">MTNNDQTPNPSQPAGAAAQPPELDPEVRKRANRAALKYGLARLGLFVALTVVIAALAGLIGAPVPVVMSALLALIVAFPLSMLIFPKMRLEANAAVAAWDAQRKARKQWVRSELESR</sequence>
<dbReference type="InterPro" id="IPR025323">
    <property type="entry name" value="DUF4229"/>
</dbReference>
<evidence type="ECO:0000313" key="3">
    <source>
        <dbReference type="EMBL" id="MDR7328450.1"/>
    </source>
</evidence>
<comment type="caution">
    <text evidence="3">The sequence shown here is derived from an EMBL/GenBank/DDBJ whole genome shotgun (WGS) entry which is preliminary data.</text>
</comment>
<protein>
    <recommendedName>
        <fullName evidence="5">DUF4229 domain-containing protein</fullName>
    </recommendedName>
</protein>
<feature type="transmembrane region" description="Helical" evidence="2">
    <location>
        <begin position="39"/>
        <end position="60"/>
    </location>
</feature>
<dbReference type="RefSeq" id="WP_290197256.1">
    <property type="nucleotide sequence ID" value="NZ_CP047654.1"/>
</dbReference>
<gene>
    <name evidence="3" type="ORF">J2S39_000126</name>
</gene>
<dbReference type="Proteomes" id="UP001180840">
    <property type="component" value="Unassembled WGS sequence"/>
</dbReference>
<evidence type="ECO:0000256" key="2">
    <source>
        <dbReference type="SAM" id="Phobius"/>
    </source>
</evidence>
<evidence type="ECO:0000313" key="4">
    <source>
        <dbReference type="Proteomes" id="UP001180840"/>
    </source>
</evidence>
<keyword evidence="2" id="KW-0812">Transmembrane</keyword>
<organism evidence="3 4">
    <name type="scientific">Corynebacterium guangdongense</name>
    <dbReference type="NCBI Taxonomy" id="1783348"/>
    <lineage>
        <taxon>Bacteria</taxon>
        <taxon>Bacillati</taxon>
        <taxon>Actinomycetota</taxon>
        <taxon>Actinomycetes</taxon>
        <taxon>Mycobacteriales</taxon>
        <taxon>Corynebacteriaceae</taxon>
        <taxon>Corynebacterium</taxon>
    </lineage>
</organism>
<evidence type="ECO:0008006" key="5">
    <source>
        <dbReference type="Google" id="ProtNLM"/>
    </source>
</evidence>
<proteinExistence type="predicted"/>
<evidence type="ECO:0000256" key="1">
    <source>
        <dbReference type="SAM" id="MobiDB-lite"/>
    </source>
</evidence>
<dbReference type="Pfam" id="PF14012">
    <property type="entry name" value="DUF4229"/>
    <property type="match status" value="1"/>
</dbReference>
<accession>A0ABU1ZUB4</accession>
<feature type="compositionally biased region" description="Low complexity" evidence="1">
    <location>
        <begin position="8"/>
        <end position="21"/>
    </location>
</feature>